<sequence>MSDVLARVRAHLVDHFTRMGVTAEPTEASVTFLGADPIDVVRFGVPDGGDGAAVHYVSVGCSRHPMVDPAELLADPVRGPRAEVAIALRGPSPAGLARSLAVVAAAPAVEGLILEPDALVDLETPLWQGAPFTAYLLGPSTIDDVVLPEPLSPVSVLSAVPITATEAAWVRLKGAEAMREAWVQDGVDPTDPRRRAASPK</sequence>
<dbReference type="RefSeq" id="WP_163893675.1">
    <property type="nucleotide sequence ID" value="NZ_BLLB01000002.1"/>
</dbReference>
<dbReference type="AlphaFoldDB" id="A0A7I9ZU55"/>
<gene>
    <name evidence="2" type="ORF">MHIP_50730</name>
</gene>
<dbReference type="Proteomes" id="UP000465304">
    <property type="component" value="Unassembled WGS sequence"/>
</dbReference>
<name>A0A7I9ZU55_9MYCO</name>
<evidence type="ECO:0000313" key="3">
    <source>
        <dbReference type="Proteomes" id="UP000465304"/>
    </source>
</evidence>
<keyword evidence="3" id="KW-1185">Reference proteome</keyword>
<organism evidence="2 3">
    <name type="scientific">Mycolicibacterium hippocampi</name>
    <dbReference type="NCBI Taxonomy" id="659824"/>
    <lineage>
        <taxon>Bacteria</taxon>
        <taxon>Bacillati</taxon>
        <taxon>Actinomycetota</taxon>
        <taxon>Actinomycetes</taxon>
        <taxon>Mycobacteriales</taxon>
        <taxon>Mycobacteriaceae</taxon>
        <taxon>Mycolicibacterium</taxon>
    </lineage>
</organism>
<dbReference type="InterPro" id="IPR020941">
    <property type="entry name" value="SUFU-like_domain"/>
</dbReference>
<evidence type="ECO:0000313" key="2">
    <source>
        <dbReference type="EMBL" id="GFH04590.1"/>
    </source>
</evidence>
<accession>A0A7I9ZU55</accession>
<proteinExistence type="predicted"/>
<feature type="domain" description="Suppressor of fused-like" evidence="1">
    <location>
        <begin position="34"/>
        <end position="195"/>
    </location>
</feature>
<reference evidence="2 3" key="1">
    <citation type="journal article" date="2019" name="Emerg. Microbes Infect.">
        <title>Comprehensive subspecies identification of 175 nontuberculous mycobacteria species based on 7547 genomic profiles.</title>
        <authorList>
            <person name="Matsumoto Y."/>
            <person name="Kinjo T."/>
            <person name="Motooka D."/>
            <person name="Nabeya D."/>
            <person name="Jung N."/>
            <person name="Uechi K."/>
            <person name="Horii T."/>
            <person name="Iida T."/>
            <person name="Fujita J."/>
            <person name="Nakamura S."/>
        </authorList>
    </citation>
    <scope>NUCLEOTIDE SEQUENCE [LARGE SCALE GENOMIC DNA]</scope>
    <source>
        <strain evidence="2 3">JCM 30996</strain>
    </source>
</reference>
<comment type="caution">
    <text evidence="2">The sequence shown here is derived from an EMBL/GenBank/DDBJ whole genome shotgun (WGS) entry which is preliminary data.</text>
</comment>
<evidence type="ECO:0000259" key="1">
    <source>
        <dbReference type="Pfam" id="PF05076"/>
    </source>
</evidence>
<dbReference type="Pfam" id="PF05076">
    <property type="entry name" value="SUFU"/>
    <property type="match status" value="1"/>
</dbReference>
<protein>
    <recommendedName>
        <fullName evidence="1">Suppressor of fused-like domain-containing protein</fullName>
    </recommendedName>
</protein>
<dbReference type="EMBL" id="BLLB01000002">
    <property type="protein sequence ID" value="GFH04590.1"/>
    <property type="molecule type" value="Genomic_DNA"/>
</dbReference>